<evidence type="ECO:0000256" key="6">
    <source>
        <dbReference type="SAM" id="MobiDB-lite"/>
    </source>
</evidence>
<dbReference type="Gene3D" id="1.10.510.10">
    <property type="entry name" value="Transferase(Phosphotransferase) domain 1"/>
    <property type="match status" value="1"/>
</dbReference>
<evidence type="ECO:0000256" key="1">
    <source>
        <dbReference type="ARBA" id="ARBA00022527"/>
    </source>
</evidence>
<keyword evidence="3" id="KW-0547">Nucleotide-binding</keyword>
<keyword evidence="4" id="KW-0418">Kinase</keyword>
<dbReference type="PROSITE" id="PS50011">
    <property type="entry name" value="PROTEIN_KINASE_DOM"/>
    <property type="match status" value="1"/>
</dbReference>
<dbReference type="GO" id="GO:0005524">
    <property type="term" value="F:ATP binding"/>
    <property type="evidence" value="ECO:0007669"/>
    <property type="project" value="UniProtKB-KW"/>
</dbReference>
<dbReference type="InterPro" id="IPR030616">
    <property type="entry name" value="Aur-like"/>
</dbReference>
<sequence>MLVKTRGTDAYMAPEMLAGEGYTFSVDMWSFGVLCYIILLGQLPCGNFDVTSAEMKQAILEVEGEPGRLTRLSAKLKKLKKEWEITNKAEEQSGGFDREIILGVVPGQHEEESRRSKVPAKALITITKRLAVADFLRQLLQRDVRQRSNVHQALRSTLLCNHQIADPLLAGSLAEAVKPLMIVNRKPHKRKEDDAEEQRKAETKASPVEMGLRRGLPEPHQPRAFGRMLTQAQQPPQCQPAEVPNRVSNDKSSDVRVVQMAARKLAEVPSSDDHDQMAVAHGVVNRALDAKPSSYQMCASSRSEGS</sequence>
<organism evidence="8 10">
    <name type="scientific">Polarella glacialis</name>
    <name type="common">Dinoflagellate</name>
    <dbReference type="NCBI Taxonomy" id="89957"/>
    <lineage>
        <taxon>Eukaryota</taxon>
        <taxon>Sar</taxon>
        <taxon>Alveolata</taxon>
        <taxon>Dinophyceae</taxon>
        <taxon>Suessiales</taxon>
        <taxon>Suessiaceae</taxon>
        <taxon>Polarella</taxon>
    </lineage>
</organism>
<feature type="region of interest" description="Disordered" evidence="6">
    <location>
        <begin position="185"/>
        <end position="206"/>
    </location>
</feature>
<dbReference type="InterPro" id="IPR011009">
    <property type="entry name" value="Kinase-like_dom_sf"/>
</dbReference>
<evidence type="ECO:0000259" key="7">
    <source>
        <dbReference type="PROSITE" id="PS50011"/>
    </source>
</evidence>
<evidence type="ECO:0000256" key="2">
    <source>
        <dbReference type="ARBA" id="ARBA00022679"/>
    </source>
</evidence>
<evidence type="ECO:0000313" key="10">
    <source>
        <dbReference type="Proteomes" id="UP000654075"/>
    </source>
</evidence>
<dbReference type="GO" id="GO:0004674">
    <property type="term" value="F:protein serine/threonine kinase activity"/>
    <property type="evidence" value="ECO:0007669"/>
    <property type="project" value="UniProtKB-KW"/>
</dbReference>
<protein>
    <recommendedName>
        <fullName evidence="7">Protein kinase domain-containing protein</fullName>
    </recommendedName>
</protein>
<evidence type="ECO:0000256" key="5">
    <source>
        <dbReference type="ARBA" id="ARBA00022840"/>
    </source>
</evidence>
<keyword evidence="2" id="KW-0808">Transferase</keyword>
<dbReference type="Proteomes" id="UP000654075">
    <property type="component" value="Unassembled WGS sequence"/>
</dbReference>
<dbReference type="SUPFAM" id="SSF56112">
    <property type="entry name" value="Protein kinase-like (PK-like)"/>
    <property type="match status" value="1"/>
</dbReference>
<dbReference type="EMBL" id="CAJNNW010032651">
    <property type="protein sequence ID" value="CAE8714538.1"/>
    <property type="molecule type" value="Genomic_DNA"/>
</dbReference>
<dbReference type="Proteomes" id="UP000626109">
    <property type="component" value="Unassembled WGS sequence"/>
</dbReference>
<keyword evidence="10" id="KW-1185">Reference proteome</keyword>
<dbReference type="Pfam" id="PF00069">
    <property type="entry name" value="Pkinase"/>
    <property type="match status" value="1"/>
</dbReference>
<evidence type="ECO:0000313" key="9">
    <source>
        <dbReference type="EMBL" id="CAE8714538.1"/>
    </source>
</evidence>
<evidence type="ECO:0000256" key="3">
    <source>
        <dbReference type="ARBA" id="ARBA00022741"/>
    </source>
</evidence>
<reference evidence="8" key="1">
    <citation type="submission" date="2021-02" db="EMBL/GenBank/DDBJ databases">
        <authorList>
            <person name="Dougan E. K."/>
            <person name="Rhodes N."/>
            <person name="Thang M."/>
            <person name="Chan C."/>
        </authorList>
    </citation>
    <scope>NUCLEOTIDE SEQUENCE</scope>
</reference>
<dbReference type="PANTHER" id="PTHR24350">
    <property type="entry name" value="SERINE/THREONINE-PROTEIN KINASE IAL-RELATED"/>
    <property type="match status" value="1"/>
</dbReference>
<dbReference type="InterPro" id="IPR000719">
    <property type="entry name" value="Prot_kinase_dom"/>
</dbReference>
<feature type="compositionally biased region" description="Basic and acidic residues" evidence="6">
    <location>
        <begin position="190"/>
        <end position="203"/>
    </location>
</feature>
<name>A0A813GNX3_POLGL</name>
<evidence type="ECO:0000313" key="8">
    <source>
        <dbReference type="EMBL" id="CAE8628388.1"/>
    </source>
</evidence>
<gene>
    <name evidence="8" type="ORF">PGLA1383_LOCUS45049</name>
    <name evidence="9" type="ORF">PGLA2088_LOCUS38058</name>
</gene>
<evidence type="ECO:0000256" key="4">
    <source>
        <dbReference type="ARBA" id="ARBA00022777"/>
    </source>
</evidence>
<comment type="caution">
    <text evidence="8">The sequence shown here is derived from an EMBL/GenBank/DDBJ whole genome shotgun (WGS) entry which is preliminary data.</text>
</comment>
<proteinExistence type="predicted"/>
<accession>A0A813GNX3</accession>
<feature type="domain" description="Protein kinase" evidence="7">
    <location>
        <begin position="1"/>
        <end position="159"/>
    </location>
</feature>
<dbReference type="EMBL" id="CAJNNV010029384">
    <property type="protein sequence ID" value="CAE8628388.1"/>
    <property type="molecule type" value="Genomic_DNA"/>
</dbReference>
<keyword evidence="1" id="KW-0723">Serine/threonine-protein kinase</keyword>
<keyword evidence="5" id="KW-0067">ATP-binding</keyword>
<dbReference type="AlphaFoldDB" id="A0A813GNX3"/>